<dbReference type="GeneID" id="28736201"/>
<feature type="region of interest" description="Disordered" evidence="1">
    <location>
        <begin position="133"/>
        <end position="159"/>
    </location>
</feature>
<dbReference type="VEuPathDB" id="FungiDB:AB675_42"/>
<gene>
    <name evidence="2" type="ORF">AB675_42</name>
</gene>
<accession>A0A0N1HKD8</accession>
<evidence type="ECO:0000313" key="2">
    <source>
        <dbReference type="EMBL" id="KPI34687.1"/>
    </source>
</evidence>
<dbReference type="EMBL" id="LFJN01000053">
    <property type="protein sequence ID" value="KPI34687.1"/>
    <property type="molecule type" value="Genomic_DNA"/>
</dbReference>
<feature type="compositionally biased region" description="Polar residues" evidence="1">
    <location>
        <begin position="134"/>
        <end position="149"/>
    </location>
</feature>
<evidence type="ECO:0000313" key="3">
    <source>
        <dbReference type="Proteomes" id="UP000038010"/>
    </source>
</evidence>
<proteinExistence type="predicted"/>
<protein>
    <submittedName>
        <fullName evidence="2">Uncharacterized protein</fullName>
    </submittedName>
</protein>
<comment type="caution">
    <text evidence="2">The sequence shown here is derived from an EMBL/GenBank/DDBJ whole genome shotgun (WGS) entry which is preliminary data.</text>
</comment>
<reference evidence="2 3" key="1">
    <citation type="submission" date="2015-06" db="EMBL/GenBank/DDBJ databases">
        <title>Draft genome of the ant-associated black yeast Phialophora attae CBS 131958.</title>
        <authorList>
            <person name="Moreno L.F."/>
            <person name="Stielow B.J."/>
            <person name="de Hoog S."/>
            <person name="Vicente V.A."/>
            <person name="Weiss V.A."/>
            <person name="de Vries M."/>
            <person name="Cruz L.M."/>
            <person name="Souza E.M."/>
        </authorList>
    </citation>
    <scope>NUCLEOTIDE SEQUENCE [LARGE SCALE GENOMIC DNA]</scope>
    <source>
        <strain evidence="2 3">CBS 131958</strain>
    </source>
</reference>
<dbReference type="RefSeq" id="XP_017994650.1">
    <property type="nucleotide sequence ID" value="XM_018144431.1"/>
</dbReference>
<organism evidence="2 3">
    <name type="scientific">Cyphellophora attinorum</name>
    <dbReference type="NCBI Taxonomy" id="1664694"/>
    <lineage>
        <taxon>Eukaryota</taxon>
        <taxon>Fungi</taxon>
        <taxon>Dikarya</taxon>
        <taxon>Ascomycota</taxon>
        <taxon>Pezizomycotina</taxon>
        <taxon>Eurotiomycetes</taxon>
        <taxon>Chaetothyriomycetidae</taxon>
        <taxon>Chaetothyriales</taxon>
        <taxon>Cyphellophoraceae</taxon>
        <taxon>Cyphellophora</taxon>
    </lineage>
</organism>
<name>A0A0N1HKD8_9EURO</name>
<dbReference type="AlphaFoldDB" id="A0A0N1HKD8"/>
<keyword evidence="3" id="KW-1185">Reference proteome</keyword>
<dbReference type="Proteomes" id="UP000038010">
    <property type="component" value="Unassembled WGS sequence"/>
</dbReference>
<evidence type="ECO:0000256" key="1">
    <source>
        <dbReference type="SAM" id="MobiDB-lite"/>
    </source>
</evidence>
<sequence length="199" mass="21865">MVGRFGQATTYSFASGVSYKRHGSRASDLSICRLRDQPQLLMHLINGDETARRAPIVFTLTEPSSFDLIRARHLLRMLPHLRQLGHRQDYDADESPGADEICDTNETIGTIKTYNVEARGFGAGESYDGHKSRNTSNFGNAHKTAQLSTEAPPKSRGRAAGLMENRAGNEEDGQTKGSAQRLAISIENQDFDTAAILMP</sequence>